<evidence type="ECO:0000256" key="10">
    <source>
        <dbReference type="HAMAP-Rule" id="MF_00462"/>
    </source>
</evidence>
<evidence type="ECO:0000256" key="1">
    <source>
        <dbReference type="ARBA" id="ARBA00022448"/>
    </source>
</evidence>
<comment type="cofactor">
    <cofactor evidence="10">
        <name>FMN</name>
        <dbReference type="ChEBI" id="CHEBI:58210"/>
    </cofactor>
</comment>
<feature type="transmembrane region" description="Helical" evidence="10">
    <location>
        <begin position="133"/>
        <end position="152"/>
    </location>
</feature>
<evidence type="ECO:0000256" key="6">
    <source>
        <dbReference type="ARBA" id="ARBA00022967"/>
    </source>
</evidence>
<comment type="subunit">
    <text evidence="10">The complex is composed of six subunits: RnfA, RnfB, RnfC, RnfD, RnfE and RnfG.</text>
</comment>
<evidence type="ECO:0000256" key="3">
    <source>
        <dbReference type="ARBA" id="ARBA00022630"/>
    </source>
</evidence>
<feature type="modified residue" description="FMN phosphoryl threonine" evidence="10">
    <location>
        <position position="160"/>
    </location>
</feature>
<evidence type="ECO:0000256" key="7">
    <source>
        <dbReference type="ARBA" id="ARBA00022982"/>
    </source>
</evidence>
<dbReference type="Pfam" id="PF03116">
    <property type="entry name" value="NQR2_RnfD_RnfE"/>
    <property type="match status" value="1"/>
</dbReference>
<feature type="transmembrane region" description="Helical" evidence="10">
    <location>
        <begin position="180"/>
        <end position="204"/>
    </location>
</feature>
<feature type="transmembrane region" description="Helical" evidence="10">
    <location>
        <begin position="235"/>
        <end position="253"/>
    </location>
</feature>
<dbReference type="NCBIfam" id="TIGR01946">
    <property type="entry name" value="rnfD"/>
    <property type="match status" value="1"/>
</dbReference>
<comment type="similarity">
    <text evidence="10">Belongs to the NqrB/RnfD family.</text>
</comment>
<dbReference type="InterPro" id="IPR004338">
    <property type="entry name" value="NqrB/RnfD"/>
</dbReference>
<dbReference type="EC" id="7.-.-.-" evidence="10"/>
<dbReference type="GO" id="GO:0022900">
    <property type="term" value="P:electron transport chain"/>
    <property type="evidence" value="ECO:0007669"/>
    <property type="project" value="UniProtKB-UniRule"/>
</dbReference>
<keyword evidence="5 10" id="KW-0812">Transmembrane</keyword>
<evidence type="ECO:0000256" key="9">
    <source>
        <dbReference type="ARBA" id="ARBA00023136"/>
    </source>
</evidence>
<comment type="subcellular location">
    <subcellularLocation>
        <location evidence="10">Cell membrane</location>
        <topology evidence="10">Multi-pass membrane protein</topology>
    </subcellularLocation>
</comment>
<dbReference type="RefSeq" id="WP_249242166.1">
    <property type="nucleotide sequence ID" value="NZ_CP096649.1"/>
</dbReference>
<evidence type="ECO:0000256" key="5">
    <source>
        <dbReference type="ARBA" id="ARBA00022692"/>
    </source>
</evidence>
<evidence type="ECO:0000256" key="2">
    <source>
        <dbReference type="ARBA" id="ARBA00022553"/>
    </source>
</evidence>
<dbReference type="KEGG" id="fms:M1R53_04790"/>
<organism evidence="11 12">
    <name type="scientific">Fenollaria massiliensis</name>
    <dbReference type="NCBI Taxonomy" id="938288"/>
    <lineage>
        <taxon>Bacteria</taxon>
        <taxon>Bacillati</taxon>
        <taxon>Bacillota</taxon>
        <taxon>Clostridia</taxon>
        <taxon>Eubacteriales</taxon>
        <taxon>Fenollaria</taxon>
    </lineage>
</organism>
<evidence type="ECO:0000313" key="12">
    <source>
        <dbReference type="Proteomes" id="UP000831151"/>
    </source>
</evidence>
<keyword evidence="2 10" id="KW-0597">Phosphoprotein</keyword>
<dbReference type="AlphaFoldDB" id="A0A9E7DIF8"/>
<keyword evidence="8 10" id="KW-1133">Transmembrane helix</keyword>
<gene>
    <name evidence="10" type="primary">rnfD</name>
    <name evidence="11" type="ORF">M1R53_04790</name>
</gene>
<dbReference type="GO" id="GO:0055085">
    <property type="term" value="P:transmembrane transport"/>
    <property type="evidence" value="ECO:0007669"/>
    <property type="project" value="InterPro"/>
</dbReference>
<evidence type="ECO:0000313" key="11">
    <source>
        <dbReference type="EMBL" id="UQK58560.1"/>
    </source>
</evidence>
<keyword evidence="7 10" id="KW-0249">Electron transport</keyword>
<evidence type="ECO:0000256" key="8">
    <source>
        <dbReference type="ARBA" id="ARBA00022989"/>
    </source>
</evidence>
<dbReference type="PANTHER" id="PTHR30578:SF0">
    <property type="entry name" value="ION-TRANSLOCATING OXIDOREDUCTASE COMPLEX SUBUNIT D"/>
    <property type="match status" value="1"/>
</dbReference>
<dbReference type="HAMAP" id="MF_00462">
    <property type="entry name" value="RsxD_RnfD"/>
    <property type="match status" value="1"/>
</dbReference>
<keyword evidence="6 10" id="KW-1278">Translocase</keyword>
<name>A0A9E7DIF8_9FIRM</name>
<keyword evidence="12" id="KW-1185">Reference proteome</keyword>
<accession>A0A9E7DIF8</accession>
<proteinExistence type="inferred from homology"/>
<feature type="transmembrane region" description="Helical" evidence="10">
    <location>
        <begin position="211"/>
        <end position="229"/>
    </location>
</feature>
<comment type="function">
    <text evidence="10">Part of a membrane-bound complex that couples electron transfer with translocation of ions across the membrane.</text>
</comment>
<keyword evidence="3 10" id="KW-0285">Flavoprotein</keyword>
<dbReference type="GO" id="GO:0005886">
    <property type="term" value="C:plasma membrane"/>
    <property type="evidence" value="ECO:0007669"/>
    <property type="project" value="UniProtKB-SubCell"/>
</dbReference>
<dbReference type="InterPro" id="IPR011303">
    <property type="entry name" value="RnfD_bac"/>
</dbReference>
<sequence length="318" mass="33855">METNKNVQSEKLYRVSLAPYLRSKSTTQKMMLDVIIAMLPALAASIYFFGMNALMLTVVSVISCVVAEVFMQKLFKKKVTVSDLSAVITGILLAFNLPASAPWWMPVFGGFFAICIAKQIFGGIGSNFMNPALAARAAIMASWPGLITNYITPDGVASATPLQLMKAGTTGELPSLMDMAIGNIGGVIGETCSILLVLGGIYLIVKKVIDWKIPCLYILTTTVLLAAFGVDISLLPYHILGGGLILGAFFMATDFVTCPVTPNGRIIFAIGCGIITAIIRVYGGMAEGVSYAIILMNTATPLIESLTTPKVFGEVKSK</sequence>
<evidence type="ECO:0000256" key="4">
    <source>
        <dbReference type="ARBA" id="ARBA00022643"/>
    </source>
</evidence>
<dbReference type="Proteomes" id="UP000831151">
    <property type="component" value="Chromosome"/>
</dbReference>
<reference evidence="11" key="1">
    <citation type="submission" date="2022-04" db="EMBL/GenBank/DDBJ databases">
        <title>Complete genome sequences of Ezakiella coagulans and Fenollaria massiliensis.</title>
        <authorList>
            <person name="France M.T."/>
            <person name="Clifford J."/>
            <person name="Narina S."/>
            <person name="Rutt L."/>
            <person name="Ravel J."/>
        </authorList>
    </citation>
    <scope>NUCLEOTIDE SEQUENCE</scope>
    <source>
        <strain evidence="11">C0061C2</strain>
    </source>
</reference>
<keyword evidence="9 10" id="KW-0472">Membrane</keyword>
<feature type="transmembrane region" description="Helical" evidence="10">
    <location>
        <begin position="103"/>
        <end position="121"/>
    </location>
</feature>
<feature type="transmembrane region" description="Helical" evidence="10">
    <location>
        <begin position="30"/>
        <end position="48"/>
    </location>
</feature>
<keyword evidence="10" id="KW-1003">Cell membrane</keyword>
<keyword evidence="4 10" id="KW-0288">FMN</keyword>
<feature type="transmembrane region" description="Helical" evidence="10">
    <location>
        <begin position="265"/>
        <end position="283"/>
    </location>
</feature>
<dbReference type="EMBL" id="CP096649">
    <property type="protein sequence ID" value="UQK58560.1"/>
    <property type="molecule type" value="Genomic_DNA"/>
</dbReference>
<keyword evidence="1 10" id="KW-0813">Transport</keyword>
<dbReference type="PANTHER" id="PTHR30578">
    <property type="entry name" value="ELECTRON TRANSPORT COMPLEX PROTEIN RNFD"/>
    <property type="match status" value="1"/>
</dbReference>
<protein>
    <recommendedName>
        <fullName evidence="10">Ion-translocating oxidoreductase complex subunit D</fullName>
        <ecNumber evidence="10">7.-.-.-</ecNumber>
    </recommendedName>
    <alternativeName>
        <fullName evidence="10">Rnf electron transport complex subunit D</fullName>
    </alternativeName>
</protein>